<protein>
    <recommendedName>
        <fullName evidence="12">L-dopachrome isomerase</fullName>
        <ecNumber evidence="9">5.3.2.1</ecNumber>
        <ecNumber evidence="8">5.3.3.12</ecNumber>
    </recommendedName>
    <alternativeName>
        <fullName evidence="10">L-dopachrome tautomerase</fullName>
    </alternativeName>
    <alternativeName>
        <fullName evidence="11">Phenylpyruvate tautomerase</fullName>
    </alternativeName>
</protein>
<comment type="similarity">
    <text evidence="2">Belongs to the MIF family.</text>
</comment>
<dbReference type="Proteomes" id="UP000646827">
    <property type="component" value="Unassembled WGS sequence"/>
</dbReference>
<evidence type="ECO:0000256" key="5">
    <source>
        <dbReference type="ARBA" id="ARBA00023235"/>
    </source>
</evidence>
<comment type="subcellular location">
    <subcellularLocation>
        <location evidence="1">Secreted</location>
    </subcellularLocation>
</comment>
<evidence type="ECO:0000256" key="2">
    <source>
        <dbReference type="ARBA" id="ARBA00005851"/>
    </source>
</evidence>
<gene>
    <name evidence="13" type="ORF">INT45_004034</name>
</gene>
<comment type="caution">
    <text evidence="13">The sequence shown here is derived from an EMBL/GenBank/DDBJ whole genome shotgun (WGS) entry which is preliminary data.</text>
</comment>
<dbReference type="EC" id="5.3.2.1" evidence="9"/>
<dbReference type="Pfam" id="PF01187">
    <property type="entry name" value="MIF"/>
    <property type="match status" value="1"/>
</dbReference>
<keyword evidence="4" id="KW-0964">Secreted</keyword>
<dbReference type="SUPFAM" id="SSF55331">
    <property type="entry name" value="Tautomerase/MIF"/>
    <property type="match status" value="1"/>
</dbReference>
<evidence type="ECO:0000256" key="11">
    <source>
        <dbReference type="ARBA" id="ARBA00041912"/>
    </source>
</evidence>
<evidence type="ECO:0000256" key="12">
    <source>
        <dbReference type="ARBA" id="ARBA00042730"/>
    </source>
</evidence>
<comment type="catalytic activity">
    <reaction evidence="6">
        <text>3-phenylpyruvate = enol-phenylpyruvate</text>
        <dbReference type="Rhea" id="RHEA:17097"/>
        <dbReference type="ChEBI" id="CHEBI:16815"/>
        <dbReference type="ChEBI" id="CHEBI:18005"/>
        <dbReference type="EC" id="5.3.2.1"/>
    </reaction>
</comment>
<dbReference type="PANTHER" id="PTHR11954">
    <property type="entry name" value="D-DOPACHROME DECARBOXYLASE"/>
    <property type="match status" value="1"/>
</dbReference>
<evidence type="ECO:0000256" key="9">
    <source>
        <dbReference type="ARBA" id="ARBA00039086"/>
    </source>
</evidence>
<dbReference type="GO" id="GO:0050178">
    <property type="term" value="F:phenylpyruvate tautomerase activity"/>
    <property type="evidence" value="ECO:0007669"/>
    <property type="project" value="UniProtKB-EC"/>
</dbReference>
<evidence type="ECO:0000313" key="14">
    <source>
        <dbReference type="Proteomes" id="UP000646827"/>
    </source>
</evidence>
<dbReference type="EC" id="5.3.3.12" evidence="8"/>
<dbReference type="OrthoDB" id="255819at2759"/>
<evidence type="ECO:0000256" key="3">
    <source>
        <dbReference type="ARBA" id="ARBA00022514"/>
    </source>
</evidence>
<keyword evidence="3" id="KW-0202">Cytokine</keyword>
<reference evidence="13 14" key="1">
    <citation type="submission" date="2020-12" db="EMBL/GenBank/DDBJ databases">
        <title>Metabolic potential, ecology and presence of endohyphal bacteria is reflected in genomic diversity of Mucoromycotina.</title>
        <authorList>
            <person name="Muszewska A."/>
            <person name="Okrasinska A."/>
            <person name="Steczkiewicz K."/>
            <person name="Drgas O."/>
            <person name="Orlowska M."/>
            <person name="Perlinska-Lenart U."/>
            <person name="Aleksandrzak-Piekarczyk T."/>
            <person name="Szatraj K."/>
            <person name="Zielenkiewicz U."/>
            <person name="Pilsyk S."/>
            <person name="Malc E."/>
            <person name="Mieczkowski P."/>
            <person name="Kruszewska J.S."/>
            <person name="Biernat P."/>
            <person name="Pawlowska J."/>
        </authorList>
    </citation>
    <scope>NUCLEOTIDE SEQUENCE [LARGE SCALE GENOMIC DNA]</scope>
    <source>
        <strain evidence="13 14">CBS 142.35</strain>
    </source>
</reference>
<dbReference type="InterPro" id="IPR001398">
    <property type="entry name" value="Macrophage_inhib_fac"/>
</dbReference>
<evidence type="ECO:0000256" key="1">
    <source>
        <dbReference type="ARBA" id="ARBA00004613"/>
    </source>
</evidence>
<dbReference type="AlphaFoldDB" id="A0A8H7VF92"/>
<evidence type="ECO:0000313" key="13">
    <source>
        <dbReference type="EMBL" id="KAG2220866.1"/>
    </source>
</evidence>
<dbReference type="GO" id="GO:0004167">
    <property type="term" value="F:dopachrome isomerase activity"/>
    <property type="evidence" value="ECO:0007669"/>
    <property type="project" value="UniProtKB-EC"/>
</dbReference>
<keyword evidence="14" id="KW-1185">Reference proteome</keyword>
<dbReference type="PANTHER" id="PTHR11954:SF6">
    <property type="entry name" value="MACROPHAGE MIGRATION INHIBITORY FACTOR"/>
    <property type="match status" value="1"/>
</dbReference>
<organism evidence="13 14">
    <name type="scientific">Circinella minor</name>
    <dbReference type="NCBI Taxonomy" id="1195481"/>
    <lineage>
        <taxon>Eukaryota</taxon>
        <taxon>Fungi</taxon>
        <taxon>Fungi incertae sedis</taxon>
        <taxon>Mucoromycota</taxon>
        <taxon>Mucoromycotina</taxon>
        <taxon>Mucoromycetes</taxon>
        <taxon>Mucorales</taxon>
        <taxon>Lichtheimiaceae</taxon>
        <taxon>Circinella</taxon>
    </lineage>
</organism>
<evidence type="ECO:0000256" key="10">
    <source>
        <dbReference type="ARBA" id="ARBA00041631"/>
    </source>
</evidence>
<dbReference type="EMBL" id="JAEPRB010000126">
    <property type="protein sequence ID" value="KAG2220866.1"/>
    <property type="molecule type" value="Genomic_DNA"/>
</dbReference>
<evidence type="ECO:0000256" key="6">
    <source>
        <dbReference type="ARBA" id="ARBA00036735"/>
    </source>
</evidence>
<name>A0A8H7VF92_9FUNG</name>
<evidence type="ECO:0000256" key="4">
    <source>
        <dbReference type="ARBA" id="ARBA00022525"/>
    </source>
</evidence>
<evidence type="ECO:0000256" key="8">
    <source>
        <dbReference type="ARBA" id="ARBA00038932"/>
    </source>
</evidence>
<dbReference type="GO" id="GO:0005615">
    <property type="term" value="C:extracellular space"/>
    <property type="evidence" value="ECO:0007669"/>
    <property type="project" value="UniProtKB-KW"/>
</dbReference>
<keyword evidence="5" id="KW-0413">Isomerase</keyword>
<accession>A0A8H7VF92</accession>
<proteinExistence type="inferred from homology"/>
<dbReference type="InterPro" id="IPR014347">
    <property type="entry name" value="Tautomerase/MIF_sf"/>
</dbReference>
<evidence type="ECO:0000256" key="7">
    <source>
        <dbReference type="ARBA" id="ARBA00036823"/>
    </source>
</evidence>
<dbReference type="Gene3D" id="3.30.429.10">
    <property type="entry name" value="Macrophage Migration Inhibitory Factor"/>
    <property type="match status" value="1"/>
</dbReference>
<sequence length="119" mass="12927">MPSLEITAEKAPADLDAFLKNLSALFSECIGKPEGYCMVIFNKVDRVYFNGSSGAAFLAKVTSIGNIDNERNANLSNKIGEQLEKELGVSLDRGYFFFNNAAASDTGFKATTFANLLKK</sequence>
<comment type="catalytic activity">
    <reaction evidence="7">
        <text>L-dopachrome = 5,6-dihydroxyindole-2-carboxylate</text>
        <dbReference type="Rhea" id="RHEA:13041"/>
        <dbReference type="ChEBI" id="CHEBI:16875"/>
        <dbReference type="ChEBI" id="CHEBI:57509"/>
        <dbReference type="EC" id="5.3.3.12"/>
    </reaction>
</comment>